<sequence length="179" mass="17492">MTAGPDVDVAPAPGVDPAAAAALAALAEHGATLATAESLTGGLIGALLTSVPGASAGYVGGVISYATRLKHTLVGVPSTTLDELGPVAAPTARAMAAGVAARCDADWGLAVTGVAGPEPQDGHPVGQVFVGLARPSTGWTKVEELRLSGDRAAIRRLTAQAALTLLTAAVRNNGAGSGR</sequence>
<dbReference type="InterPro" id="IPR036653">
    <property type="entry name" value="CinA-like_C"/>
</dbReference>
<dbReference type="Proteomes" id="UP000199092">
    <property type="component" value="Chromosome I"/>
</dbReference>
<reference evidence="2 3" key="1">
    <citation type="submission" date="2016-10" db="EMBL/GenBank/DDBJ databases">
        <authorList>
            <person name="de Groot N.N."/>
        </authorList>
    </citation>
    <scope>NUCLEOTIDE SEQUENCE [LARGE SCALE GENOMIC DNA]</scope>
    <source>
        <strain evidence="2 3">DSM 21741</strain>
    </source>
</reference>
<protein>
    <submittedName>
        <fullName evidence="2">Competence/damage-inducible protein cinA</fullName>
    </submittedName>
</protein>
<evidence type="ECO:0000313" key="3">
    <source>
        <dbReference type="Proteomes" id="UP000199092"/>
    </source>
</evidence>
<dbReference type="RefSeq" id="WP_172826037.1">
    <property type="nucleotide sequence ID" value="NZ_LT629749.1"/>
</dbReference>
<dbReference type="InterPro" id="IPR008136">
    <property type="entry name" value="CinA_C"/>
</dbReference>
<dbReference type="EMBL" id="LT629749">
    <property type="protein sequence ID" value="SDS31904.1"/>
    <property type="molecule type" value="Genomic_DNA"/>
</dbReference>
<dbReference type="SUPFAM" id="SSF142433">
    <property type="entry name" value="CinA-like"/>
    <property type="match status" value="1"/>
</dbReference>
<dbReference type="STRING" id="546871.SAMN04488543_1500"/>
<evidence type="ECO:0000259" key="1">
    <source>
        <dbReference type="Pfam" id="PF02464"/>
    </source>
</evidence>
<dbReference type="Pfam" id="PF02464">
    <property type="entry name" value="CinA"/>
    <property type="match status" value="1"/>
</dbReference>
<keyword evidence="3" id="KW-1185">Reference proteome</keyword>
<gene>
    <name evidence="2" type="ORF">SAMN04488543_1500</name>
</gene>
<name>A0A1H1R7Y8_9ACTN</name>
<feature type="domain" description="CinA C-terminal" evidence="1">
    <location>
        <begin position="19"/>
        <end position="168"/>
    </location>
</feature>
<dbReference type="AlphaFoldDB" id="A0A1H1R7Y8"/>
<accession>A0A1H1R7Y8</accession>
<organism evidence="2 3">
    <name type="scientific">Friedmanniella luteola</name>
    <dbReference type="NCBI Taxonomy" id="546871"/>
    <lineage>
        <taxon>Bacteria</taxon>
        <taxon>Bacillati</taxon>
        <taxon>Actinomycetota</taxon>
        <taxon>Actinomycetes</taxon>
        <taxon>Propionibacteriales</taxon>
        <taxon>Nocardioidaceae</taxon>
        <taxon>Friedmanniella</taxon>
    </lineage>
</organism>
<evidence type="ECO:0000313" key="2">
    <source>
        <dbReference type="EMBL" id="SDS31904.1"/>
    </source>
</evidence>
<dbReference type="Gene3D" id="3.90.950.20">
    <property type="entry name" value="CinA-like"/>
    <property type="match status" value="1"/>
</dbReference>
<proteinExistence type="predicted"/>
<dbReference type="NCBIfam" id="TIGR00199">
    <property type="entry name" value="PncC_domain"/>
    <property type="match status" value="1"/>
</dbReference>